<dbReference type="Proteomes" id="UP001164286">
    <property type="component" value="Unassembled WGS sequence"/>
</dbReference>
<evidence type="ECO:0000259" key="6">
    <source>
        <dbReference type="SMART" id="SM00343"/>
    </source>
</evidence>
<evidence type="ECO:0000313" key="8">
    <source>
        <dbReference type="Proteomes" id="UP001164286"/>
    </source>
</evidence>
<evidence type="ECO:0000256" key="3">
    <source>
        <dbReference type="ARBA" id="ARBA00022771"/>
    </source>
</evidence>
<keyword evidence="2" id="KW-0479">Metal-binding</keyword>
<name>A0AA38H5K7_9TREE</name>
<dbReference type="Pfam" id="PF13696">
    <property type="entry name" value="zf-CCHC_2"/>
    <property type="match status" value="2"/>
</dbReference>
<feature type="domain" description="CCHC-type" evidence="6">
    <location>
        <begin position="416"/>
        <end position="433"/>
    </location>
</feature>
<dbReference type="InterPro" id="IPR006768">
    <property type="entry name" value="Cwf19-like_C_dom-1"/>
</dbReference>
<dbReference type="AlphaFoldDB" id="A0AA38H5K7"/>
<dbReference type="InterPro" id="IPR025829">
    <property type="entry name" value="Zn_knuckle_CX2CX3GHX4C"/>
</dbReference>
<dbReference type="GO" id="GO:0061632">
    <property type="term" value="F:RNA lariat debranching enzyme activator activity"/>
    <property type="evidence" value="ECO:0007669"/>
    <property type="project" value="TreeGrafter"/>
</dbReference>
<dbReference type="Pfam" id="PF04677">
    <property type="entry name" value="CwfJ_C_1"/>
    <property type="match status" value="1"/>
</dbReference>
<organism evidence="7 8">
    <name type="scientific">Dioszegia hungarica</name>
    <dbReference type="NCBI Taxonomy" id="4972"/>
    <lineage>
        <taxon>Eukaryota</taxon>
        <taxon>Fungi</taxon>
        <taxon>Dikarya</taxon>
        <taxon>Basidiomycota</taxon>
        <taxon>Agaricomycotina</taxon>
        <taxon>Tremellomycetes</taxon>
        <taxon>Tremellales</taxon>
        <taxon>Bulleribasidiaceae</taxon>
        <taxon>Dioszegia</taxon>
    </lineage>
</organism>
<feature type="region of interest" description="Disordered" evidence="5">
    <location>
        <begin position="284"/>
        <end position="345"/>
    </location>
</feature>
<reference evidence="7" key="1">
    <citation type="journal article" date="2022" name="G3 (Bethesda)">
        <title>High quality genome of the basidiomycete yeast Dioszegia hungarica PDD-24b-2 isolated from cloud water.</title>
        <authorList>
            <person name="Jarrige D."/>
            <person name="Haridas S."/>
            <person name="Bleykasten-Grosshans C."/>
            <person name="Joly M."/>
            <person name="Nadalig T."/>
            <person name="Sancelme M."/>
            <person name="Vuilleumier S."/>
            <person name="Grigoriev I.V."/>
            <person name="Amato P."/>
            <person name="Bringel F."/>
        </authorList>
    </citation>
    <scope>NUCLEOTIDE SEQUENCE</scope>
    <source>
        <strain evidence="7">PDD-24b-2</strain>
    </source>
</reference>
<evidence type="ECO:0000313" key="7">
    <source>
        <dbReference type="EMBL" id="KAI9634465.1"/>
    </source>
</evidence>
<dbReference type="InterPro" id="IPR036265">
    <property type="entry name" value="HIT-like_sf"/>
</dbReference>
<feature type="domain" description="CCHC-type" evidence="6">
    <location>
        <begin position="351"/>
        <end position="367"/>
    </location>
</feature>
<dbReference type="GO" id="GO:0008270">
    <property type="term" value="F:zinc ion binding"/>
    <property type="evidence" value="ECO:0007669"/>
    <property type="project" value="UniProtKB-KW"/>
</dbReference>
<accession>A0AA38H5K7</accession>
<dbReference type="InterPro" id="IPR036875">
    <property type="entry name" value="Znf_CCHC_sf"/>
</dbReference>
<feature type="region of interest" description="Disordered" evidence="5">
    <location>
        <begin position="152"/>
        <end position="171"/>
    </location>
</feature>
<feature type="compositionally biased region" description="Basic and acidic residues" evidence="5">
    <location>
        <begin position="332"/>
        <end position="345"/>
    </location>
</feature>
<keyword evidence="1" id="KW-0507">mRNA processing</keyword>
<dbReference type="InterPro" id="IPR040194">
    <property type="entry name" value="Cwf19-like"/>
</dbReference>
<evidence type="ECO:0000256" key="1">
    <source>
        <dbReference type="ARBA" id="ARBA00022664"/>
    </source>
</evidence>
<dbReference type="PANTHER" id="PTHR12072:SF4">
    <property type="entry name" value="CWF19-LIKE PROTEIN 1"/>
    <property type="match status" value="1"/>
</dbReference>
<gene>
    <name evidence="7" type="ORF">MKK02DRAFT_34442</name>
</gene>
<dbReference type="Gene3D" id="3.30.428.10">
    <property type="entry name" value="HIT-like"/>
    <property type="match status" value="1"/>
</dbReference>
<dbReference type="SMART" id="SM00343">
    <property type="entry name" value="ZnF_C2HC"/>
    <property type="match status" value="3"/>
</dbReference>
<dbReference type="InterPro" id="IPR006767">
    <property type="entry name" value="Cwf19-like_C_dom-2"/>
</dbReference>
<dbReference type="Pfam" id="PF04676">
    <property type="entry name" value="CwfJ_C_2"/>
    <property type="match status" value="1"/>
</dbReference>
<comment type="caution">
    <text evidence="7">The sequence shown here is derived from an EMBL/GenBank/DDBJ whole genome shotgun (WGS) entry which is preliminary data.</text>
</comment>
<dbReference type="CDD" id="cd07380">
    <property type="entry name" value="MPP_CWF19_N"/>
    <property type="match status" value="1"/>
</dbReference>
<dbReference type="PANTHER" id="PTHR12072">
    <property type="entry name" value="CWF19, CELL CYCLE CONTROL PROTEIN"/>
    <property type="match status" value="1"/>
</dbReference>
<keyword evidence="3" id="KW-0863">Zinc-finger</keyword>
<protein>
    <submittedName>
        <fullName evidence="7">Nucleus protein</fullName>
    </submittedName>
</protein>
<dbReference type="InterPro" id="IPR001878">
    <property type="entry name" value="Znf_CCHC"/>
</dbReference>
<dbReference type="SUPFAM" id="SSF57756">
    <property type="entry name" value="Retrovirus zinc finger-like domains"/>
    <property type="match status" value="1"/>
</dbReference>
<proteinExistence type="predicted"/>
<keyword evidence="4" id="KW-0862">Zinc</keyword>
<dbReference type="GO" id="GO:0071014">
    <property type="term" value="C:post-mRNA release spliceosomal complex"/>
    <property type="evidence" value="ECO:0007669"/>
    <property type="project" value="TreeGrafter"/>
</dbReference>
<evidence type="ECO:0000256" key="2">
    <source>
        <dbReference type="ARBA" id="ARBA00022723"/>
    </source>
</evidence>
<dbReference type="EMBL" id="JAKWFO010000007">
    <property type="protein sequence ID" value="KAI9634465.1"/>
    <property type="molecule type" value="Genomic_DNA"/>
</dbReference>
<feature type="domain" description="CCHC-type" evidence="6">
    <location>
        <begin position="381"/>
        <end position="397"/>
    </location>
</feature>
<dbReference type="GeneID" id="77728148"/>
<keyword evidence="8" id="KW-1185">Reference proteome</keyword>
<dbReference type="RefSeq" id="XP_052944242.1">
    <property type="nucleotide sequence ID" value="XM_053088943.1"/>
</dbReference>
<dbReference type="SUPFAM" id="SSF54197">
    <property type="entry name" value="HIT-like"/>
    <property type="match status" value="1"/>
</dbReference>
<dbReference type="Gene3D" id="4.10.60.10">
    <property type="entry name" value="Zinc finger, CCHC-type"/>
    <property type="match status" value="2"/>
</dbReference>
<sequence length="677" mass="73089">MAHQPTVLKILAFGSPRSELSILQSKITSINAKHGPFDACVIVGDLFKEGSDGSELEGISLPIPTYFTIGQNGLPEKVKEQLQTGAGEVAANLVFLGSSSVFTTAQGLKIGCIGGKYDVDHYVTAEAVRASRSSSDPLSPYLTKTSASQLLSHPLLSPQGRNPTSLADARTTPLPSAFQGLDLLLLPSAPPGISLLSPSFTASGVSIGQSALELAEIVRKARPRYTFWAHGEGFWEREPFGWAAPAGGEERWTRAVKLGQLGGEGTGKKARAFYAFTLPAQMPTTTLPTPPANSTPNPFTLPAKPAAAEEPESNISKGKKRAALDDQEGAFGDERSKSQRTDRGPPPDNYVCTICNIPGHWLPDCPQKAAGQGPHPPEGYKCKICQSPDHYIRECPNKETADRARNGPRPPPKGYTCRACGVVEQHFLKDCPVVKERNEMRNKKKELGPAECWFCLSNPKVTKHLVVAIGSETYVTLPKGQLIPTIPKHVAQGGSKPLVPGGGHVLIIPIAHHPTLLSIPAEDALPIISEVESTKSALTRCYEKYNAVPVMWEVGRLSGRGGHAHVQVVPIPKELAEKVEDAFRKAGESQGLDWEDEPEKALARAGKAGNYFKVELPGGGKMVHLLKGNFDLQFGRMVLAGLLGLHHRVDWKDCYQTEEEEKDDAVKFKKAFAAFQS</sequence>
<dbReference type="GO" id="GO:0003676">
    <property type="term" value="F:nucleic acid binding"/>
    <property type="evidence" value="ECO:0007669"/>
    <property type="project" value="InterPro"/>
</dbReference>
<dbReference type="GO" id="GO:0000398">
    <property type="term" value="P:mRNA splicing, via spliceosome"/>
    <property type="evidence" value="ECO:0007669"/>
    <property type="project" value="TreeGrafter"/>
</dbReference>
<evidence type="ECO:0000256" key="5">
    <source>
        <dbReference type="SAM" id="MobiDB-lite"/>
    </source>
</evidence>
<evidence type="ECO:0000256" key="4">
    <source>
        <dbReference type="ARBA" id="ARBA00022833"/>
    </source>
</evidence>